<comment type="similarity">
    <text evidence="1 5">Belongs to the TUBGCP family.</text>
</comment>
<evidence type="ECO:0000256" key="5">
    <source>
        <dbReference type="RuleBase" id="RU363050"/>
    </source>
</evidence>
<evidence type="ECO:0000256" key="2">
    <source>
        <dbReference type="ARBA" id="ARBA00022490"/>
    </source>
</evidence>
<dbReference type="InterPro" id="IPR040457">
    <property type="entry name" value="GCP_C"/>
</dbReference>
<reference evidence="8" key="1">
    <citation type="submission" date="2025-05" db="UniProtKB">
        <authorList>
            <consortium name="RefSeq"/>
        </authorList>
    </citation>
    <scope>NUCLEOTIDE SEQUENCE [LARGE SCALE GENOMIC DNA]</scope>
</reference>
<name>A0A8B8Q0X4_9MYRT</name>
<feature type="domain" description="Gamma tubulin complex component C-terminal" evidence="6">
    <location>
        <begin position="669"/>
        <end position="985"/>
    </location>
</feature>
<keyword evidence="2 5" id="KW-0963">Cytoplasm</keyword>
<dbReference type="Pfam" id="PF17681">
    <property type="entry name" value="GCP_N_terminal"/>
    <property type="match status" value="1"/>
</dbReference>
<dbReference type="InterPro" id="IPR007259">
    <property type="entry name" value="GCP"/>
</dbReference>
<dbReference type="RefSeq" id="XP_030540055.1">
    <property type="nucleotide sequence ID" value="XM_030684195.2"/>
</dbReference>
<gene>
    <name evidence="9" type="primary">LOC115747873</name>
</gene>
<sequence length="1014" mass="114308">MEKPLRYDEADINVSTSLVDKIYGGFSDGLHFATPSSSLRTNEVDLVRGVLQILEGLSSSLFNWDQGKKCFCATTGIYVTHLSRTSLHAILSQFSYAATCLKLVDLIVDRVKTSSRSPPPTLRAFACSVSSWIVRLRQIALKEEIQMSNTNSGMTPTLLGLASSLSSLCSGAEYLLEVVHGTIPLAYFEPMSSVTASEVAVHILDSLYKRLDEACLVQGGEEEAYQMLLYLFVGSALPYIEGLDSWLYEGILDDPFEEMFFYANKDVTVEDADFWDRSYLLRLAQDCKLDAQKSVVNNSKDHVPLTGDIKETMERELNLGSLKAREWSDRDRQVCPMFMKDISKSIVSAGKSFQLIQHVPTISSDSRRSNYETDASGGSVNLNGLTRIYCRQSMAGLTLSETFSVSLAGLIGYVDELSRYFQQGDCFQLEMRPSFESHADHQTKVGKGEEALPSSYLSEKTWFKLLMNTISQRKEIYCDTRAASDVLNVEHRTIGSEVIDDDLSVGSFCPENPVLTVCHKRLAKSVDAWKWLNLSKCYHLPPLNDEVLWKAIFGEESGQTQGTDFAFKFSFGQFEYQHAQNDTKLLEGLFPFPTLLPSFQDDIHVSGLLPFQRNSTLPSRTLGWIRHVEPRSTPLPLAIMQECLAVYIEKQVDYIGKQILSKLMHDWRLMDELAVLRAIYLLGSGDLLQHFLTVIFNKLDRGEKCDDDFELNTLLQESVRNSADGNLLTTPDSLIVSISRSQVSNNDEQNTTTAFASTPRKMSVQSFGIDGLDSLNFSYKVSWPLELIANTEAIKKYNQVMGFLLKVKRAKFVLDKARRWMWKGKGIASYSRKHHWLVEQKLLHFVDAFHQYVMDRVYHSAWRELCEGMATARSLDEVMEVHEAYLLSIQRQCFVVPDKLWALIASRINSILSLALDFYSVQQTLSSGGAIPTIKARCEMEVERIEKQFDDCIAFLLRVLSFKLNVGNFPHLADLVTRINYNYFYMSDGGNLKTRTGTESVASRFGKAPSAGAE</sequence>
<evidence type="ECO:0000313" key="9">
    <source>
        <dbReference type="RefSeq" id="XP_030540055.1"/>
    </source>
</evidence>
<dbReference type="GO" id="GO:0031122">
    <property type="term" value="P:cytoplasmic microtubule organization"/>
    <property type="evidence" value="ECO:0007669"/>
    <property type="project" value="TreeGrafter"/>
</dbReference>
<dbReference type="Gene3D" id="1.20.120.1900">
    <property type="entry name" value="Gamma-tubulin complex, C-terminal domain"/>
    <property type="match status" value="1"/>
</dbReference>
<dbReference type="Proteomes" id="UP000827889">
    <property type="component" value="Chromosome 2"/>
</dbReference>
<dbReference type="PANTHER" id="PTHR19302">
    <property type="entry name" value="GAMMA TUBULIN COMPLEX PROTEIN"/>
    <property type="match status" value="1"/>
</dbReference>
<dbReference type="GO" id="GO:0051225">
    <property type="term" value="P:spindle assembly"/>
    <property type="evidence" value="ECO:0007669"/>
    <property type="project" value="TreeGrafter"/>
</dbReference>
<reference evidence="9" key="2">
    <citation type="submission" date="2025-08" db="UniProtKB">
        <authorList>
            <consortium name="RefSeq"/>
        </authorList>
    </citation>
    <scope>IDENTIFICATION</scope>
    <source>
        <tissue evidence="9">Leaf</tissue>
    </source>
</reference>
<keyword evidence="8" id="KW-1185">Reference proteome</keyword>
<evidence type="ECO:0000256" key="1">
    <source>
        <dbReference type="ARBA" id="ARBA00010337"/>
    </source>
</evidence>
<dbReference type="GeneID" id="115747873"/>
<comment type="subcellular location">
    <subcellularLocation>
        <location evidence="5">Cytoplasm</location>
        <location evidence="5">Cytoskeleton</location>
        <location evidence="5">Microtubule organizing center</location>
    </subcellularLocation>
</comment>
<dbReference type="Pfam" id="PF04130">
    <property type="entry name" value="GCP_C_terminal"/>
    <property type="match status" value="1"/>
</dbReference>
<evidence type="ECO:0000259" key="6">
    <source>
        <dbReference type="Pfam" id="PF04130"/>
    </source>
</evidence>
<dbReference type="GO" id="GO:0051321">
    <property type="term" value="P:meiotic cell cycle"/>
    <property type="evidence" value="ECO:0007669"/>
    <property type="project" value="TreeGrafter"/>
</dbReference>
<dbReference type="GO" id="GO:0000278">
    <property type="term" value="P:mitotic cell cycle"/>
    <property type="evidence" value="ECO:0007669"/>
    <property type="project" value="TreeGrafter"/>
</dbReference>
<dbReference type="GO" id="GO:0000922">
    <property type="term" value="C:spindle pole"/>
    <property type="evidence" value="ECO:0007669"/>
    <property type="project" value="InterPro"/>
</dbReference>
<dbReference type="PANTHER" id="PTHR19302:SF33">
    <property type="entry name" value="GAMMA-TUBULIN COMPLEX COMPONENT 5"/>
    <property type="match status" value="1"/>
</dbReference>
<dbReference type="InterPro" id="IPR041470">
    <property type="entry name" value="GCP_N"/>
</dbReference>
<evidence type="ECO:0000313" key="8">
    <source>
        <dbReference type="Proteomes" id="UP000827889"/>
    </source>
</evidence>
<dbReference type="GO" id="GO:0000930">
    <property type="term" value="C:gamma-tubulin complex"/>
    <property type="evidence" value="ECO:0007669"/>
    <property type="project" value="TreeGrafter"/>
</dbReference>
<evidence type="ECO:0000259" key="7">
    <source>
        <dbReference type="Pfam" id="PF17681"/>
    </source>
</evidence>
<keyword evidence="3 5" id="KW-0493">Microtubule</keyword>
<organism evidence="8 9">
    <name type="scientific">Rhodamnia argentea</name>
    <dbReference type="NCBI Taxonomy" id="178133"/>
    <lineage>
        <taxon>Eukaryota</taxon>
        <taxon>Viridiplantae</taxon>
        <taxon>Streptophyta</taxon>
        <taxon>Embryophyta</taxon>
        <taxon>Tracheophyta</taxon>
        <taxon>Spermatophyta</taxon>
        <taxon>Magnoliopsida</taxon>
        <taxon>eudicotyledons</taxon>
        <taxon>Gunneridae</taxon>
        <taxon>Pentapetalae</taxon>
        <taxon>rosids</taxon>
        <taxon>malvids</taxon>
        <taxon>Myrtales</taxon>
        <taxon>Myrtaceae</taxon>
        <taxon>Myrtoideae</taxon>
        <taxon>Myrteae</taxon>
        <taxon>Australasian group</taxon>
        <taxon>Rhodamnia</taxon>
    </lineage>
</organism>
<dbReference type="GO" id="GO:0007020">
    <property type="term" value="P:microtubule nucleation"/>
    <property type="evidence" value="ECO:0007669"/>
    <property type="project" value="InterPro"/>
</dbReference>
<dbReference type="InterPro" id="IPR042241">
    <property type="entry name" value="GCP_C_sf"/>
</dbReference>
<protein>
    <recommendedName>
        <fullName evidence="5">Gamma-tubulin complex component</fullName>
    </recommendedName>
</protein>
<dbReference type="KEGG" id="rarg:115747873"/>
<dbReference type="AlphaFoldDB" id="A0A8B8Q0X4"/>
<keyword evidence="4 5" id="KW-0206">Cytoskeleton</keyword>
<dbReference type="GO" id="GO:0051011">
    <property type="term" value="F:microtubule minus-end binding"/>
    <property type="evidence" value="ECO:0007669"/>
    <property type="project" value="TreeGrafter"/>
</dbReference>
<dbReference type="FunFam" id="1.20.120.1900:FF:000008">
    <property type="entry name" value="Gamma-tubulin complex component"/>
    <property type="match status" value="1"/>
</dbReference>
<dbReference type="GO" id="GO:0005874">
    <property type="term" value="C:microtubule"/>
    <property type="evidence" value="ECO:0007669"/>
    <property type="project" value="UniProtKB-KW"/>
</dbReference>
<evidence type="ECO:0000256" key="3">
    <source>
        <dbReference type="ARBA" id="ARBA00022701"/>
    </source>
</evidence>
<evidence type="ECO:0000256" key="4">
    <source>
        <dbReference type="ARBA" id="ARBA00023212"/>
    </source>
</evidence>
<proteinExistence type="inferred from homology"/>
<accession>A0A8B8Q0X4</accession>
<comment type="function">
    <text evidence="5">Component of the gamma-tubulin ring complex (gTuRC) which mediates microtubule nucleation.</text>
</comment>
<dbReference type="GO" id="GO:0043015">
    <property type="term" value="F:gamma-tubulin binding"/>
    <property type="evidence" value="ECO:0007669"/>
    <property type="project" value="InterPro"/>
</dbReference>
<dbReference type="OrthoDB" id="66546at2759"/>
<feature type="domain" description="Gamma tubulin complex component protein N-terminal" evidence="7">
    <location>
        <begin position="47"/>
        <end position="366"/>
    </location>
</feature>